<dbReference type="InterPro" id="IPR004038">
    <property type="entry name" value="Ribosomal_eL8/eL30/eS12/Gad45"/>
</dbReference>
<gene>
    <name evidence="4" type="ORF">GKZ89_17150</name>
</gene>
<proteinExistence type="inferred from homology"/>
<feature type="domain" description="Ribosomal protein eL8/eL30/eS12/Gadd45" evidence="3">
    <location>
        <begin position="5"/>
        <end position="81"/>
    </location>
</feature>
<comment type="caution">
    <text evidence="4">The sequence shown here is derived from an EMBL/GenBank/DDBJ whole genome shotgun (WGS) entry which is preliminary data.</text>
</comment>
<reference evidence="4 5" key="1">
    <citation type="journal article" date="2017" name="Int. J. Syst. Evol. Microbiol.">
        <title>Bacillus mangrovi sp. nov., isolated from a sediment sample from a mangrove forest.</title>
        <authorList>
            <person name="Gupta V."/>
            <person name="Singh P.K."/>
            <person name="Korpole S."/>
            <person name="Tanuku N.R.S."/>
            <person name="Pinnaka A.K."/>
        </authorList>
    </citation>
    <scope>NUCLEOTIDE SEQUENCE [LARGE SCALE GENOMIC DNA]</scope>
    <source>
        <strain evidence="4 5">KCTC 33872</strain>
    </source>
</reference>
<dbReference type="Pfam" id="PF01248">
    <property type="entry name" value="Ribosomal_L7Ae"/>
    <property type="match status" value="1"/>
</dbReference>
<dbReference type="AlphaFoldDB" id="A0A7X2S7M2"/>
<evidence type="ECO:0000313" key="4">
    <source>
        <dbReference type="EMBL" id="MTH55134.1"/>
    </source>
</evidence>
<dbReference type="Proteomes" id="UP000434639">
    <property type="component" value="Unassembled WGS sequence"/>
</dbReference>
<dbReference type="HAMAP" id="MF_00574">
    <property type="entry name" value="Ribosomal_eL8_Bact"/>
    <property type="match status" value="1"/>
</dbReference>
<sequence length="82" mass="8452">MSYEKVSQAANIIVGTKQTLKALQQGSVKELLIAEDADPAITSAVAQMAKDKHVPVTAVDSMKKLGKACGIEVGAAAVAITQ</sequence>
<evidence type="ECO:0000256" key="2">
    <source>
        <dbReference type="HAMAP-Rule" id="MF_00574"/>
    </source>
</evidence>
<name>A0A7X2S7M2_9BACI</name>
<dbReference type="Gene3D" id="3.30.1330.30">
    <property type="match status" value="1"/>
</dbReference>
<keyword evidence="4" id="KW-0687">Ribonucleoprotein</keyword>
<protein>
    <recommendedName>
        <fullName evidence="2">RNA-binding protein GKZ89_17150</fullName>
    </recommendedName>
    <alternativeName>
        <fullName evidence="2">Ribosomal protein eL8-like</fullName>
    </alternativeName>
</protein>
<dbReference type="GO" id="GO:0005840">
    <property type="term" value="C:ribosome"/>
    <property type="evidence" value="ECO:0007669"/>
    <property type="project" value="UniProtKB-KW"/>
</dbReference>
<keyword evidence="5" id="KW-1185">Reference proteome</keyword>
<dbReference type="GO" id="GO:0003723">
    <property type="term" value="F:RNA binding"/>
    <property type="evidence" value="ECO:0007669"/>
    <property type="project" value="UniProtKB-UniRule"/>
</dbReference>
<dbReference type="NCBIfam" id="NF010125">
    <property type="entry name" value="PRK13602.1"/>
    <property type="match status" value="1"/>
</dbReference>
<evidence type="ECO:0000256" key="1">
    <source>
        <dbReference type="ARBA" id="ARBA00022884"/>
    </source>
</evidence>
<dbReference type="SUPFAM" id="SSF55315">
    <property type="entry name" value="L30e-like"/>
    <property type="match status" value="1"/>
</dbReference>
<keyword evidence="4" id="KW-0689">Ribosomal protein</keyword>
<dbReference type="OrthoDB" id="2353623at2"/>
<evidence type="ECO:0000259" key="3">
    <source>
        <dbReference type="Pfam" id="PF01248"/>
    </source>
</evidence>
<comment type="similarity">
    <text evidence="2">Belongs to the eukaryotic ribosomal protein eL8 family.</text>
</comment>
<organism evidence="4 5">
    <name type="scientific">Metabacillus mangrovi</name>
    <dbReference type="NCBI Taxonomy" id="1491830"/>
    <lineage>
        <taxon>Bacteria</taxon>
        <taxon>Bacillati</taxon>
        <taxon>Bacillota</taxon>
        <taxon>Bacilli</taxon>
        <taxon>Bacillales</taxon>
        <taxon>Bacillaceae</taxon>
        <taxon>Metabacillus</taxon>
    </lineage>
</organism>
<dbReference type="InterPro" id="IPR029064">
    <property type="entry name" value="Ribosomal_eL30-like_sf"/>
</dbReference>
<dbReference type="PRINTS" id="PR00884">
    <property type="entry name" value="RIBOSOMALHS6"/>
</dbReference>
<keyword evidence="1 2" id="KW-0694">RNA-binding</keyword>
<evidence type="ECO:0000313" key="5">
    <source>
        <dbReference type="Proteomes" id="UP000434639"/>
    </source>
</evidence>
<accession>A0A7X2S7M2</accession>
<dbReference type="EMBL" id="WMIB01000023">
    <property type="protein sequence ID" value="MTH55134.1"/>
    <property type="molecule type" value="Genomic_DNA"/>
</dbReference>
<dbReference type="InterPro" id="IPR023460">
    <property type="entry name" value="RNA_bf_YbxF-like"/>
</dbReference>
<dbReference type="RefSeq" id="WP_155113634.1">
    <property type="nucleotide sequence ID" value="NZ_WMIB01000023.1"/>
</dbReference>